<evidence type="ECO:0000313" key="2">
    <source>
        <dbReference type="EMBL" id="RKN33846.1"/>
    </source>
</evidence>
<dbReference type="Pfam" id="PF08811">
    <property type="entry name" value="DUF1800"/>
    <property type="match status" value="1"/>
</dbReference>
<proteinExistence type="predicted"/>
<evidence type="ECO:0000313" key="3">
    <source>
        <dbReference type="Proteomes" id="UP000275865"/>
    </source>
</evidence>
<gene>
    <name evidence="2" type="ORF">D7044_08820</name>
</gene>
<dbReference type="EMBL" id="RAZT01000004">
    <property type="protein sequence ID" value="RKN33846.1"/>
    <property type="molecule type" value="Genomic_DNA"/>
</dbReference>
<organism evidence="2 3">
    <name type="scientific">Micromonospora musae</name>
    <dbReference type="NCBI Taxonomy" id="1894970"/>
    <lineage>
        <taxon>Bacteria</taxon>
        <taxon>Bacillati</taxon>
        <taxon>Actinomycetota</taxon>
        <taxon>Actinomycetes</taxon>
        <taxon>Micromonosporales</taxon>
        <taxon>Micromonosporaceae</taxon>
        <taxon>Micromonospora</taxon>
    </lineage>
</organism>
<sequence>MAARPERRAGGAVTQTHAHRAAAGKPRAELAHLLRRAGFTPTDAELDQAELLGYRATVERLLSPPPPADDEQYLVHRHLPATELPIEAAMAAPEVMWQLITSGHPLREKVALFWHGLFATAFKDGNAGVDQAAQIAMFRRHGLGSFADLLVRLSLDPAMLVWLDNQLSAADRVNENFGRELLELFSMGRGSYDEQDVHASALAFTGWSVRPGPSAFHLGARPMWFHYDAQRHHGSPQQMLGRDVANGHDVVAAIMAQPATARYIATRLYLFFSEQSPHPETVAAMADTFTLTGGDIRAVLRTLFTSRRFLDPAVRRVQVKSPVELVVGLARTAQSWSVPDHRLGELVDAAALMGQRLLTPPNVAGWASGEAWLQGANLLERINFAARLVGASALLASRAEQTGLPVLDACLSALDLDDVSEQSRDSLARAIGRLGDDGGPASGRAMTLAVAVPEFQYC</sequence>
<accession>A0A3A9YKB9</accession>
<dbReference type="InterPro" id="IPR014917">
    <property type="entry name" value="DUF1800"/>
</dbReference>
<comment type="caution">
    <text evidence="2">The sequence shown here is derived from an EMBL/GenBank/DDBJ whole genome shotgun (WGS) entry which is preliminary data.</text>
</comment>
<feature type="region of interest" description="Disordered" evidence="1">
    <location>
        <begin position="1"/>
        <end position="26"/>
    </location>
</feature>
<dbReference type="Proteomes" id="UP000275865">
    <property type="component" value="Unassembled WGS sequence"/>
</dbReference>
<name>A0A3A9YKB9_9ACTN</name>
<evidence type="ECO:0000256" key="1">
    <source>
        <dbReference type="SAM" id="MobiDB-lite"/>
    </source>
</evidence>
<dbReference type="AlphaFoldDB" id="A0A3A9YKB9"/>
<protein>
    <submittedName>
        <fullName evidence="2">DUF1800 domain-containing protein</fullName>
    </submittedName>
</protein>
<reference evidence="2 3" key="1">
    <citation type="submission" date="2018-09" db="EMBL/GenBank/DDBJ databases">
        <title>Micromonospora sp. nov. MS1-9, isolated from a root of Musa sp.</title>
        <authorList>
            <person name="Kuncharoen N."/>
            <person name="Kudo T."/>
            <person name="Ohkuma M."/>
            <person name="Yuki M."/>
            <person name="Tanasupawat S."/>
        </authorList>
    </citation>
    <scope>NUCLEOTIDE SEQUENCE [LARGE SCALE GENOMIC DNA]</scope>
    <source>
        <strain evidence="2 3">MS1-9</strain>
    </source>
</reference>